<dbReference type="GO" id="GO:0009234">
    <property type="term" value="P:menaquinone biosynthetic process"/>
    <property type="evidence" value="ECO:0007669"/>
    <property type="project" value="UniProtKB-UniRule"/>
</dbReference>
<keyword evidence="2 4" id="KW-0474">Menaquinone biosynthesis</keyword>
<evidence type="ECO:0000256" key="4">
    <source>
        <dbReference type="HAMAP-Rule" id="MF_00995"/>
    </source>
</evidence>
<dbReference type="EC" id="4.2.1.151" evidence="4"/>
<accession>A0A1M4WVR2</accession>
<comment type="pathway">
    <text evidence="1 4">Quinol/quinone metabolism; menaquinone biosynthesis.</text>
</comment>
<dbReference type="InterPro" id="IPR030868">
    <property type="entry name" value="MqnA"/>
</dbReference>
<dbReference type="GO" id="GO:0016836">
    <property type="term" value="F:hydro-lyase activity"/>
    <property type="evidence" value="ECO:0007669"/>
    <property type="project" value="UniProtKB-UniRule"/>
</dbReference>
<dbReference type="HAMAP" id="MF_00995">
    <property type="entry name" value="MqnA"/>
    <property type="match status" value="1"/>
</dbReference>
<dbReference type="UniPathway" id="UPA00079"/>
<comment type="similarity">
    <text evidence="4">Belongs to the MqnA/MqnD family. MqnA subfamily.</text>
</comment>
<dbReference type="RefSeq" id="WP_073237445.1">
    <property type="nucleotide sequence ID" value="NZ_FQUY01000007.1"/>
</dbReference>
<organism evidence="5 6">
    <name type="scientific">Desulforamulus putei DSM 12395</name>
    <dbReference type="NCBI Taxonomy" id="1121429"/>
    <lineage>
        <taxon>Bacteria</taxon>
        <taxon>Bacillati</taxon>
        <taxon>Bacillota</taxon>
        <taxon>Clostridia</taxon>
        <taxon>Eubacteriales</taxon>
        <taxon>Peptococcaceae</taxon>
        <taxon>Desulforamulus</taxon>
    </lineage>
</organism>
<gene>
    <name evidence="4" type="primary">mqnA</name>
    <name evidence="5" type="ORF">SAMN02745133_01268</name>
</gene>
<evidence type="ECO:0000313" key="5">
    <source>
        <dbReference type="EMBL" id="SHE85285.1"/>
    </source>
</evidence>
<dbReference type="Proteomes" id="UP000184148">
    <property type="component" value="Unassembled WGS sequence"/>
</dbReference>
<dbReference type="InterPro" id="IPR003773">
    <property type="entry name" value="Menaquinone_biosynth"/>
</dbReference>
<dbReference type="Pfam" id="PF02621">
    <property type="entry name" value="VitK2_biosynth"/>
    <property type="match status" value="1"/>
</dbReference>
<keyword evidence="3 4" id="KW-0456">Lyase</keyword>
<reference evidence="6" key="1">
    <citation type="submission" date="2016-11" db="EMBL/GenBank/DDBJ databases">
        <authorList>
            <person name="Varghese N."/>
            <person name="Submissions S."/>
        </authorList>
    </citation>
    <scope>NUCLEOTIDE SEQUENCE [LARGE SCALE GENOMIC DNA]</scope>
    <source>
        <strain evidence="6">DSM 12395</strain>
    </source>
</reference>
<dbReference type="SUPFAM" id="SSF53850">
    <property type="entry name" value="Periplasmic binding protein-like II"/>
    <property type="match status" value="1"/>
</dbReference>
<dbReference type="CDD" id="cd13634">
    <property type="entry name" value="PBP2_Sco4506"/>
    <property type="match status" value="1"/>
</dbReference>
<keyword evidence="6" id="KW-1185">Reference proteome</keyword>
<dbReference type="STRING" id="1121429.SAMN02745133_01268"/>
<dbReference type="PANTHER" id="PTHR37690:SF1">
    <property type="entry name" value="CHORISMATE DEHYDRATASE"/>
    <property type="match status" value="1"/>
</dbReference>
<dbReference type="Gene3D" id="3.40.190.10">
    <property type="entry name" value="Periplasmic binding protein-like II"/>
    <property type="match status" value="2"/>
</dbReference>
<dbReference type="AlphaFoldDB" id="A0A1M4WVR2"/>
<evidence type="ECO:0000256" key="3">
    <source>
        <dbReference type="ARBA" id="ARBA00023239"/>
    </source>
</evidence>
<sequence>MARIRLGQVDYLNTLPVFHALEDGMLPFNGELVKGPPTMLNQMLLEGQLDVASISSVEYARNIDKCMILPNLSVSADGPVRSILLFSYVPVTELDRKKVCLTSSSATSVALLKVLFDHYYHVEANFVTMPPDLEKMMAEGDAALLIGDDAMRAHLWVLQDRLPYHVTDLGEVWKQFTGERMVYALWVVRKDFAKDHPEDVDALCSLLSDAKRIAGDNMPALLKKSRRRTGLPMDYLEEYFKTINNEFEQDHRRALLTYYDYCYKSGLIEERVRLSVWGEEDV</sequence>
<dbReference type="OrthoDB" id="9810112at2"/>
<evidence type="ECO:0000313" key="6">
    <source>
        <dbReference type="Proteomes" id="UP000184148"/>
    </source>
</evidence>
<evidence type="ECO:0000256" key="2">
    <source>
        <dbReference type="ARBA" id="ARBA00022428"/>
    </source>
</evidence>
<proteinExistence type="inferred from homology"/>
<comment type="function">
    <text evidence="4">Catalyzes the dehydration of chorismate into 3-[(1-carboxyvinyl)oxy]benzoate, a step in the biosynthesis of menaquinone (MK, vitamin K2).</text>
</comment>
<dbReference type="PANTHER" id="PTHR37690">
    <property type="entry name" value="CHORISMATE DEHYDRATASE"/>
    <property type="match status" value="1"/>
</dbReference>
<comment type="catalytic activity">
    <reaction evidence="4">
        <text>chorismate = 3-[(1-carboxyvinyl)-oxy]benzoate + H2O</text>
        <dbReference type="Rhea" id="RHEA:40051"/>
        <dbReference type="ChEBI" id="CHEBI:15377"/>
        <dbReference type="ChEBI" id="CHEBI:29748"/>
        <dbReference type="ChEBI" id="CHEBI:76981"/>
        <dbReference type="EC" id="4.2.1.151"/>
    </reaction>
</comment>
<protein>
    <recommendedName>
        <fullName evidence="4">Chorismate dehydratase</fullName>
        <ecNumber evidence="4">4.2.1.151</ecNumber>
    </recommendedName>
    <alternativeName>
        <fullName evidence="4">Menaquinone biosynthetic enzyme MqnA</fullName>
    </alternativeName>
</protein>
<evidence type="ECO:0000256" key="1">
    <source>
        <dbReference type="ARBA" id="ARBA00004863"/>
    </source>
</evidence>
<name>A0A1M4WVR2_9FIRM</name>
<dbReference type="EMBL" id="FQUY01000007">
    <property type="protein sequence ID" value="SHE85285.1"/>
    <property type="molecule type" value="Genomic_DNA"/>
</dbReference>